<sequence>MHRRDVHAEPLAQTPRHDQGPGRVHARPERGVQHDPPVAELVTEPLDHDGPVVGHRARRGALVGEVGEQVVGGPAVEPGVAQPGVRRVGIGRGPGSGLAHPGADRRAELGGTAGESPFQNGSRPGSPGAGETRTRSGVISSIRHVLDPSVNVSPTRDS</sequence>
<dbReference type="EMBL" id="BSUK01000001">
    <property type="protein sequence ID" value="GMA26435.1"/>
    <property type="molecule type" value="Genomic_DNA"/>
</dbReference>
<accession>A0ABQ6I7C5</accession>
<organism evidence="2 3">
    <name type="scientific">Luteimicrobium album</name>
    <dbReference type="NCBI Taxonomy" id="1054550"/>
    <lineage>
        <taxon>Bacteria</taxon>
        <taxon>Bacillati</taxon>
        <taxon>Actinomycetota</taxon>
        <taxon>Actinomycetes</taxon>
        <taxon>Micrococcales</taxon>
        <taxon>Luteimicrobium</taxon>
    </lineage>
</organism>
<reference evidence="3" key="1">
    <citation type="journal article" date="2019" name="Int. J. Syst. Evol. Microbiol.">
        <title>The Global Catalogue of Microorganisms (GCM) 10K type strain sequencing project: providing services to taxonomists for standard genome sequencing and annotation.</title>
        <authorList>
            <consortium name="The Broad Institute Genomics Platform"/>
            <consortium name="The Broad Institute Genome Sequencing Center for Infectious Disease"/>
            <person name="Wu L."/>
            <person name="Ma J."/>
        </authorList>
    </citation>
    <scope>NUCLEOTIDE SEQUENCE [LARGE SCALE GENOMIC DNA]</scope>
    <source>
        <strain evidence="3">NBRC 106348</strain>
    </source>
</reference>
<evidence type="ECO:0000256" key="1">
    <source>
        <dbReference type="SAM" id="MobiDB-lite"/>
    </source>
</evidence>
<keyword evidence="3" id="KW-1185">Reference proteome</keyword>
<feature type="compositionally biased region" description="Low complexity" evidence="1">
    <location>
        <begin position="60"/>
        <end position="88"/>
    </location>
</feature>
<comment type="caution">
    <text evidence="2">The sequence shown here is derived from an EMBL/GenBank/DDBJ whole genome shotgun (WGS) entry which is preliminary data.</text>
</comment>
<evidence type="ECO:0000313" key="2">
    <source>
        <dbReference type="EMBL" id="GMA26435.1"/>
    </source>
</evidence>
<feature type="region of interest" description="Disordered" evidence="1">
    <location>
        <begin position="1"/>
        <end position="158"/>
    </location>
</feature>
<dbReference type="Proteomes" id="UP001157091">
    <property type="component" value="Unassembled WGS sequence"/>
</dbReference>
<name>A0ABQ6I7C5_9MICO</name>
<gene>
    <name evidence="2" type="ORF">GCM10025864_41940</name>
</gene>
<proteinExistence type="predicted"/>
<feature type="compositionally biased region" description="Basic and acidic residues" evidence="1">
    <location>
        <begin position="15"/>
        <end position="33"/>
    </location>
</feature>
<protein>
    <submittedName>
        <fullName evidence="2">Uncharacterized protein</fullName>
    </submittedName>
</protein>
<evidence type="ECO:0000313" key="3">
    <source>
        <dbReference type="Proteomes" id="UP001157091"/>
    </source>
</evidence>